<dbReference type="OrthoDB" id="77776at2157"/>
<evidence type="ECO:0000313" key="3">
    <source>
        <dbReference type="Proteomes" id="UP000217784"/>
    </source>
</evidence>
<dbReference type="EMBL" id="LMVM01000001">
    <property type="protein sequence ID" value="PAV06128.1"/>
    <property type="molecule type" value="Genomic_DNA"/>
</dbReference>
<gene>
    <name evidence="2" type="ORF">ASJ80_14950</name>
</gene>
<name>A0A2A2H9Q5_METBR</name>
<dbReference type="RefSeq" id="WP_069583572.1">
    <property type="nucleotide sequence ID" value="NZ_LMVM01000001.1"/>
</dbReference>
<dbReference type="Gene3D" id="2.30.30.240">
    <property type="entry name" value="PRC-barrel domain"/>
    <property type="match status" value="1"/>
</dbReference>
<dbReference type="Proteomes" id="UP000217784">
    <property type="component" value="Unassembled WGS sequence"/>
</dbReference>
<dbReference type="InterPro" id="IPR027275">
    <property type="entry name" value="PRC-brl_dom"/>
</dbReference>
<comment type="caution">
    <text evidence="2">The sequence shown here is derived from an EMBL/GenBank/DDBJ whole genome shotgun (WGS) entry which is preliminary data.</text>
</comment>
<organism evidence="2 3">
    <name type="scientific">Methanobacterium bryantii</name>
    <dbReference type="NCBI Taxonomy" id="2161"/>
    <lineage>
        <taxon>Archaea</taxon>
        <taxon>Methanobacteriati</taxon>
        <taxon>Methanobacteriota</taxon>
        <taxon>Methanomada group</taxon>
        <taxon>Methanobacteria</taxon>
        <taxon>Methanobacteriales</taxon>
        <taxon>Methanobacteriaceae</taxon>
        <taxon>Methanobacterium</taxon>
    </lineage>
</organism>
<evidence type="ECO:0000259" key="1">
    <source>
        <dbReference type="Pfam" id="PF05239"/>
    </source>
</evidence>
<sequence>MKVSELMGRKVLDKNAMEIGKVSDVDLMPKEGIIDTITISTGEVWVRNRTFEIKPRDIQQVGDYLILNLEEAEIEGIFEEEEEKAPEKTRLTLTKED</sequence>
<protein>
    <submittedName>
        <fullName evidence="2">Photosystem reaction center subunit H</fullName>
    </submittedName>
</protein>
<proteinExistence type="predicted"/>
<reference evidence="2 3" key="1">
    <citation type="journal article" date="2017" name="BMC Genomics">
        <title>Genomic analysis of methanogenic archaea reveals a shift towards energy conservation.</title>
        <authorList>
            <person name="Gilmore S.P."/>
            <person name="Henske J.K."/>
            <person name="Sexton J.A."/>
            <person name="Solomon K.V."/>
            <person name="Seppala S."/>
            <person name="Yoo J.I."/>
            <person name="Huyett L.M."/>
            <person name="Pressman A."/>
            <person name="Cogan J.Z."/>
            <person name="Kivenson V."/>
            <person name="Peng X."/>
            <person name="Tan Y."/>
            <person name="Valentine D.L."/>
            <person name="O'Malley M.A."/>
        </authorList>
    </citation>
    <scope>NUCLEOTIDE SEQUENCE [LARGE SCALE GENOMIC DNA]</scope>
    <source>
        <strain evidence="2 3">M.o.H.</strain>
    </source>
</reference>
<dbReference type="Pfam" id="PF05239">
    <property type="entry name" value="PRC"/>
    <property type="match status" value="1"/>
</dbReference>
<keyword evidence="3" id="KW-1185">Reference proteome</keyword>
<dbReference type="SUPFAM" id="SSF50346">
    <property type="entry name" value="PRC-barrel domain"/>
    <property type="match status" value="1"/>
</dbReference>
<evidence type="ECO:0000313" key="2">
    <source>
        <dbReference type="EMBL" id="PAV06128.1"/>
    </source>
</evidence>
<feature type="domain" description="PRC-barrel" evidence="1">
    <location>
        <begin position="2"/>
        <end position="68"/>
    </location>
</feature>
<dbReference type="AlphaFoldDB" id="A0A2A2H9Q5"/>
<accession>A0A2A2H9Q5</accession>
<dbReference type="InterPro" id="IPR011033">
    <property type="entry name" value="PRC_barrel-like_sf"/>
</dbReference>